<name>A0A2R5F500_9PROT</name>
<dbReference type="EMBL" id="BDOQ01000002">
    <property type="protein sequence ID" value="GBG12768.1"/>
    <property type="molecule type" value="Genomic_DNA"/>
</dbReference>
<organism evidence="2 3">
    <name type="scientific">Novimethylophilus kurashikiensis</name>
    <dbReference type="NCBI Taxonomy" id="1825523"/>
    <lineage>
        <taxon>Bacteria</taxon>
        <taxon>Pseudomonadati</taxon>
        <taxon>Pseudomonadota</taxon>
        <taxon>Betaproteobacteria</taxon>
        <taxon>Nitrosomonadales</taxon>
        <taxon>Methylophilaceae</taxon>
        <taxon>Novimethylophilus</taxon>
    </lineage>
</organism>
<feature type="domain" description="YgjP-like metallopeptidase" evidence="1">
    <location>
        <begin position="95"/>
        <end position="156"/>
    </location>
</feature>
<keyword evidence="2" id="KW-0378">Hydrolase</keyword>
<dbReference type="PANTHER" id="PTHR30399">
    <property type="entry name" value="UNCHARACTERIZED PROTEIN YGJP"/>
    <property type="match status" value="1"/>
</dbReference>
<dbReference type="GO" id="GO:0016787">
    <property type="term" value="F:hydrolase activity"/>
    <property type="evidence" value="ECO:0007669"/>
    <property type="project" value="UniProtKB-KW"/>
</dbReference>
<dbReference type="InterPro" id="IPR053136">
    <property type="entry name" value="UTP_pyrophosphatase-like"/>
</dbReference>
<dbReference type="OrthoDB" id="9000630at2"/>
<dbReference type="CDD" id="cd07344">
    <property type="entry name" value="M48_yhfN_like"/>
    <property type="match status" value="1"/>
</dbReference>
<dbReference type="Gene3D" id="3.30.2010.10">
    <property type="entry name" value="Metalloproteases ('zincins'), catalytic domain"/>
    <property type="match status" value="1"/>
</dbReference>
<evidence type="ECO:0000313" key="2">
    <source>
        <dbReference type="EMBL" id="GBG12768.1"/>
    </source>
</evidence>
<reference evidence="2 3" key="1">
    <citation type="journal article" date="2018" name="Environ. Microbiol.">
        <title>Isolation and genomic characterization of Novimethylophilus kurashikiensis gen. nov. sp. nov., a new lanthanide-dependent methylotrophic species of Methylophilaceae.</title>
        <authorList>
            <person name="Lv H."/>
            <person name="Sahin N."/>
            <person name="Tani A."/>
        </authorList>
    </citation>
    <scope>NUCLEOTIDE SEQUENCE [LARGE SCALE GENOMIC DNA]</scope>
    <source>
        <strain evidence="2 3">La2-4</strain>
    </source>
</reference>
<keyword evidence="3" id="KW-1185">Reference proteome</keyword>
<proteinExistence type="predicted"/>
<dbReference type="Pfam" id="PF01863">
    <property type="entry name" value="YgjP-like"/>
    <property type="match status" value="1"/>
</dbReference>
<protein>
    <submittedName>
        <fullName evidence="2">Metal-dependent hydrolase</fullName>
    </submittedName>
</protein>
<dbReference type="InterPro" id="IPR002725">
    <property type="entry name" value="YgjP-like_metallopeptidase"/>
</dbReference>
<evidence type="ECO:0000259" key="1">
    <source>
        <dbReference type="Pfam" id="PF01863"/>
    </source>
</evidence>
<dbReference type="AlphaFoldDB" id="A0A2R5F500"/>
<comment type="caution">
    <text evidence="2">The sequence shown here is derived from an EMBL/GenBank/DDBJ whole genome shotgun (WGS) entry which is preliminary data.</text>
</comment>
<sequence>MKAVSTPNYLAGYPISLVDQVHQLIAQDRLGDILLKKYPQAHTVRTDRALYDYVHEIKAEYLRNAGQLSKVEYDNKIHVIRNALGTHTSVSRVQGSKLKTKREIRVATMFRTMPGEFLRMIVVHELAHIKEREHDKAFYQLCQHMEPDYHQLEFDLRVYLTYLETTGKSLWSVEAVSSVDKA</sequence>
<dbReference type="Proteomes" id="UP000245081">
    <property type="component" value="Unassembled WGS sequence"/>
</dbReference>
<evidence type="ECO:0000313" key="3">
    <source>
        <dbReference type="Proteomes" id="UP000245081"/>
    </source>
</evidence>
<dbReference type="PANTHER" id="PTHR30399:SF1">
    <property type="entry name" value="UTP PYROPHOSPHATASE"/>
    <property type="match status" value="1"/>
</dbReference>
<dbReference type="RefSeq" id="WP_109014001.1">
    <property type="nucleotide sequence ID" value="NZ_BDOQ01000002.1"/>
</dbReference>
<gene>
    <name evidence="2" type="ORF">NMK_0303</name>
</gene>
<accession>A0A2R5F500</accession>